<evidence type="ECO:0000313" key="10">
    <source>
        <dbReference type="Proteomes" id="UP000217763"/>
    </source>
</evidence>
<dbReference type="GO" id="GO:0006260">
    <property type="term" value="P:DNA replication"/>
    <property type="evidence" value="ECO:0007669"/>
    <property type="project" value="UniProtKB-KW"/>
</dbReference>
<keyword evidence="10" id="KW-1185">Reference proteome</keyword>
<dbReference type="Proteomes" id="UP000217763">
    <property type="component" value="Chromosome"/>
</dbReference>
<evidence type="ECO:0000256" key="1">
    <source>
        <dbReference type="ARBA" id="ARBA00003293"/>
    </source>
</evidence>
<protein>
    <submittedName>
        <fullName evidence="9">Replication protein</fullName>
    </submittedName>
</protein>
<evidence type="ECO:0000256" key="2">
    <source>
        <dbReference type="ARBA" id="ARBA00009260"/>
    </source>
</evidence>
<dbReference type="GO" id="GO:0004519">
    <property type="term" value="F:endonuclease activity"/>
    <property type="evidence" value="ECO:0007669"/>
    <property type="project" value="UniProtKB-KW"/>
</dbReference>
<keyword evidence="6" id="KW-0378">Hydrolase</keyword>
<feature type="compositionally biased region" description="Polar residues" evidence="7">
    <location>
        <begin position="573"/>
        <end position="590"/>
    </location>
</feature>
<accession>A0A291HUD4</accession>
<evidence type="ECO:0000313" key="9">
    <source>
        <dbReference type="EMBL" id="ATG75770.1"/>
    </source>
</evidence>
<name>A0A291HUD4_9GAMM</name>
<dbReference type="InterPro" id="IPR008766">
    <property type="entry name" value="Replication_gene_A-like"/>
</dbReference>
<dbReference type="GO" id="GO:0016787">
    <property type="term" value="F:hydrolase activity"/>
    <property type="evidence" value="ECO:0007669"/>
    <property type="project" value="UniProtKB-KW"/>
</dbReference>
<keyword evidence="5" id="KW-0255">Endonuclease</keyword>
<keyword evidence="4" id="KW-0540">Nuclease</keyword>
<evidence type="ECO:0000256" key="3">
    <source>
        <dbReference type="ARBA" id="ARBA00022705"/>
    </source>
</evidence>
<dbReference type="KEGG" id="zdf:AN401_02635"/>
<evidence type="ECO:0000259" key="8">
    <source>
        <dbReference type="Pfam" id="PF05840"/>
    </source>
</evidence>
<evidence type="ECO:0000256" key="6">
    <source>
        <dbReference type="ARBA" id="ARBA00022801"/>
    </source>
</evidence>
<proteinExistence type="inferred from homology"/>
<comment type="function">
    <text evidence="1">Possible endonuclease which induces a single-strand cut and initiates DNA replication.</text>
</comment>
<evidence type="ECO:0000256" key="4">
    <source>
        <dbReference type="ARBA" id="ARBA00022722"/>
    </source>
</evidence>
<organism evidence="9 10">
    <name type="scientific">Zobellella denitrificans</name>
    <dbReference type="NCBI Taxonomy" id="347534"/>
    <lineage>
        <taxon>Bacteria</taxon>
        <taxon>Pseudomonadati</taxon>
        <taxon>Pseudomonadota</taxon>
        <taxon>Gammaproteobacteria</taxon>
        <taxon>Aeromonadales</taxon>
        <taxon>Aeromonadaceae</taxon>
        <taxon>Zobellella</taxon>
    </lineage>
</organism>
<sequence length="739" mass="84284">MPSNIAGNVVPAFFLSSIVHQENLLFCAKQLEQVEYDTAKELFGHYCYRYQKYNPRSANIWLRKHVASIRAHEGRFPLPLSYINSELKQAMVAREWANRVASIINQLTHGMTRKVAAQTLLHEAMAPARAWGFSPMLPVIDGEATDTQLDMAASALARLQDADWWERQIRKAYRRLKEHVAIIVGKVRKGVSPYVSHKAAQEHKERRRAGAAWMHTMYAINEELGLEIPLADAVKASVANPEIRRMELMVRMRGFEDLAEEQGWAGEFYTWTAPSKYHAWTVMDNRKKAQTGEKLEKRVKTIQNDKYQGFTPSETQAYLCRQWNKARAKLDRLGIRRFGFRVVEPHHDGTPHWHLLIFVHPSQRRLLRSVLRHYAIEHDRQELGRKGYRARFDWKEIKDELGSATGYIAKYISKNIDGFNVGVDEETGTDANDTAPNVAAWASLWRIRQFQQIGGPSVQVWRELRRLREATRNPIIEPARRAADTGKWAQFVEAMGGIDSPRRDHLIKLAHIIKPAASKYGEDVAKLLGLRTIDITTSVNGIPTGVMVGVSEAQTRHQGWTLSRTGLGERSELPSSGGSRAPWSSDNNCTEDQKGAEKDPLDHEMAMLGLDARDKERLLNGAVIEIDGLFISIRNGCLNTGRHRPGLRPTEDPLAIWEENEFAELGQERERDRAARYRRDALHLLHRGADIEHWLAAIPPQYQALALDQITTLVEQMEYEASWQDDDLNSWIDELEESA</sequence>
<reference evidence="10" key="1">
    <citation type="submission" date="2015-09" db="EMBL/GenBank/DDBJ databases">
        <authorList>
            <person name="Shao Z."/>
            <person name="Wang L."/>
        </authorList>
    </citation>
    <scope>NUCLEOTIDE SEQUENCE [LARGE SCALE GENOMIC DNA]</scope>
    <source>
        <strain evidence="10">F13-1</strain>
    </source>
</reference>
<comment type="similarity">
    <text evidence="2">Belongs to the phage GPA family.</text>
</comment>
<evidence type="ECO:0000256" key="5">
    <source>
        <dbReference type="ARBA" id="ARBA00022759"/>
    </source>
</evidence>
<evidence type="ECO:0000256" key="7">
    <source>
        <dbReference type="SAM" id="MobiDB-lite"/>
    </source>
</evidence>
<keyword evidence="3" id="KW-0235">DNA replication</keyword>
<feature type="domain" description="Replication gene A protein-like" evidence="8">
    <location>
        <begin position="95"/>
        <end position="418"/>
    </location>
</feature>
<dbReference type="EMBL" id="CP012621">
    <property type="protein sequence ID" value="ATG75770.1"/>
    <property type="molecule type" value="Genomic_DNA"/>
</dbReference>
<dbReference type="Pfam" id="PF05840">
    <property type="entry name" value="Phage_GPA"/>
    <property type="match status" value="1"/>
</dbReference>
<dbReference type="AlphaFoldDB" id="A0A291HUD4"/>
<gene>
    <name evidence="9" type="ORF">AN401_02635</name>
</gene>
<feature type="region of interest" description="Disordered" evidence="7">
    <location>
        <begin position="559"/>
        <end position="599"/>
    </location>
</feature>